<evidence type="ECO:0000313" key="3">
    <source>
        <dbReference type="EMBL" id="OOM09276.1"/>
    </source>
</evidence>
<dbReference type="AlphaFoldDB" id="A0A1S8MYH0"/>
<proteinExistence type="predicted"/>
<gene>
    <name evidence="3" type="ORF">CLOSAC_35570</name>
</gene>
<protein>
    <submittedName>
        <fullName evidence="3">Staygreen protein</fullName>
    </submittedName>
</protein>
<dbReference type="PANTHER" id="PTHR31750:SF4">
    <property type="entry name" value="LP06106P"/>
    <property type="match status" value="1"/>
</dbReference>
<dbReference type="Proteomes" id="UP000191154">
    <property type="component" value="Unassembled WGS sequence"/>
</dbReference>
<dbReference type="RefSeq" id="WP_077866599.1">
    <property type="nucleotide sequence ID" value="NZ_LZYZ01000007.1"/>
</dbReference>
<comment type="caution">
    <text evidence="3">The sequence shown here is derived from an EMBL/GenBank/DDBJ whole genome shotgun (WGS) entry which is preliminary data.</text>
</comment>
<keyword evidence="1" id="KW-0809">Transit peptide</keyword>
<evidence type="ECO:0000259" key="2">
    <source>
        <dbReference type="Pfam" id="PF12638"/>
    </source>
</evidence>
<organism evidence="3 4">
    <name type="scientific">Clostridium saccharobutylicum</name>
    <dbReference type="NCBI Taxonomy" id="169679"/>
    <lineage>
        <taxon>Bacteria</taxon>
        <taxon>Bacillati</taxon>
        <taxon>Bacillota</taxon>
        <taxon>Clostridia</taxon>
        <taxon>Eubacteriales</taxon>
        <taxon>Clostridiaceae</taxon>
        <taxon>Clostridium</taxon>
    </lineage>
</organism>
<name>A0A1S8MYH0_CLOSA</name>
<dbReference type="InterPro" id="IPR024438">
    <property type="entry name" value="Staygreen"/>
</dbReference>
<reference evidence="3 4" key="1">
    <citation type="submission" date="2016-05" db="EMBL/GenBank/DDBJ databases">
        <title>Microbial solvent formation.</title>
        <authorList>
            <person name="Poehlein A."/>
            <person name="Montoya Solano J.D."/>
            <person name="Flitsch S."/>
            <person name="Krabben P."/>
            <person name="Duerre P."/>
            <person name="Daniel R."/>
        </authorList>
    </citation>
    <scope>NUCLEOTIDE SEQUENCE [LARGE SCALE GENOMIC DNA]</scope>
    <source>
        <strain evidence="3 4">L1-8</strain>
    </source>
</reference>
<sequence length="150" mass="17832">MSEFDHNKVNTEYRDNVTYVEPVEERKYTVTHSDSTGEIFVTIGTKYAIDKIDYSNRDEVLLQLNRLKDNYIFYGEVLIDGEGITKNSSIRNYIFITEMPMALKAIRYGDRRFFELHDQLDKSSIYIYFKSTDSKYNKLRYFGNMGMYKN</sequence>
<dbReference type="STRING" id="169679.CSACC_27740"/>
<dbReference type="EMBL" id="LZYZ01000007">
    <property type="protein sequence ID" value="OOM09276.1"/>
    <property type="molecule type" value="Genomic_DNA"/>
</dbReference>
<feature type="domain" description="Staygreen protein" evidence="2">
    <location>
        <begin position="3"/>
        <end position="146"/>
    </location>
</feature>
<dbReference type="Pfam" id="PF12638">
    <property type="entry name" value="Staygreen"/>
    <property type="match status" value="1"/>
</dbReference>
<dbReference type="PANTHER" id="PTHR31750">
    <property type="entry name" value="PROTEIN STAY-GREEN 1, CHLOROPLASTIC-RELATED"/>
    <property type="match status" value="1"/>
</dbReference>
<evidence type="ECO:0000313" key="4">
    <source>
        <dbReference type="Proteomes" id="UP000191154"/>
    </source>
</evidence>
<evidence type="ECO:0000256" key="1">
    <source>
        <dbReference type="ARBA" id="ARBA00022946"/>
    </source>
</evidence>
<accession>A0A1S8MYH0</accession>